<evidence type="ECO:0000259" key="20">
    <source>
        <dbReference type="PROSITE" id="PS50014"/>
    </source>
</evidence>
<evidence type="ECO:0000256" key="13">
    <source>
        <dbReference type="ARBA" id="ARBA00023015"/>
    </source>
</evidence>
<evidence type="ECO:0000256" key="8">
    <source>
        <dbReference type="ARBA" id="ARBA00022723"/>
    </source>
</evidence>
<evidence type="ECO:0000256" key="5">
    <source>
        <dbReference type="ARBA" id="ARBA00022603"/>
    </source>
</evidence>
<dbReference type="PROSITE" id="PS50014">
    <property type="entry name" value="BROMODOMAIN_2"/>
    <property type="match status" value="1"/>
</dbReference>
<dbReference type="GO" id="GO:0005654">
    <property type="term" value="C:nucleoplasm"/>
    <property type="evidence" value="ECO:0007669"/>
    <property type="project" value="TreeGrafter"/>
</dbReference>
<evidence type="ECO:0000256" key="15">
    <source>
        <dbReference type="ARBA" id="ARBA00023159"/>
    </source>
</evidence>
<dbReference type="GO" id="GO:0005694">
    <property type="term" value="C:chromosome"/>
    <property type="evidence" value="ECO:0007669"/>
    <property type="project" value="UniProtKB-SubCell"/>
</dbReference>
<feature type="compositionally biased region" description="Polar residues" evidence="19">
    <location>
        <begin position="1080"/>
        <end position="1091"/>
    </location>
</feature>
<dbReference type="Pfam" id="PF00439">
    <property type="entry name" value="Bromodomain"/>
    <property type="match status" value="1"/>
</dbReference>
<proteinExistence type="predicted"/>
<feature type="region of interest" description="Disordered" evidence="19">
    <location>
        <begin position="1203"/>
        <end position="1230"/>
    </location>
</feature>
<dbReference type="SUPFAM" id="SSF82199">
    <property type="entry name" value="SET domain"/>
    <property type="match status" value="1"/>
</dbReference>
<dbReference type="InterPro" id="IPR046341">
    <property type="entry name" value="SET_dom_sf"/>
</dbReference>
<dbReference type="SUPFAM" id="SSF57903">
    <property type="entry name" value="FYVE/PHD zinc finger"/>
    <property type="match status" value="1"/>
</dbReference>
<dbReference type="Gene3D" id="2.170.270.10">
    <property type="entry name" value="SET domain"/>
    <property type="match status" value="1"/>
</dbReference>
<keyword evidence="8" id="KW-0479">Metal-binding</keyword>
<dbReference type="GO" id="GO:0006355">
    <property type="term" value="P:regulation of DNA-templated transcription"/>
    <property type="evidence" value="ECO:0007669"/>
    <property type="project" value="TreeGrafter"/>
</dbReference>
<feature type="domain" description="Post-SET" evidence="22">
    <location>
        <begin position="1627"/>
        <end position="1643"/>
    </location>
</feature>
<feature type="region of interest" description="Disordered" evidence="19">
    <location>
        <begin position="2286"/>
        <end position="2305"/>
    </location>
</feature>
<dbReference type="Pfam" id="PF00856">
    <property type="entry name" value="SET"/>
    <property type="match status" value="1"/>
</dbReference>
<dbReference type="Gene3D" id="2.30.30.490">
    <property type="match status" value="1"/>
</dbReference>
<keyword evidence="7" id="KW-0949">S-adenosyl-L-methionine</keyword>
<dbReference type="PROSITE" id="PS50280">
    <property type="entry name" value="SET"/>
    <property type="match status" value="1"/>
</dbReference>
<dbReference type="CDD" id="cd15548">
    <property type="entry name" value="PHD_ASH1L"/>
    <property type="match status" value="1"/>
</dbReference>
<dbReference type="GO" id="GO:0008270">
    <property type="term" value="F:zinc ion binding"/>
    <property type="evidence" value="ECO:0007669"/>
    <property type="project" value="UniProtKB-KW"/>
</dbReference>
<evidence type="ECO:0000256" key="11">
    <source>
        <dbReference type="ARBA" id="ARBA00022833"/>
    </source>
</evidence>
<evidence type="ECO:0000256" key="3">
    <source>
        <dbReference type="ARBA" id="ARBA00022454"/>
    </source>
</evidence>
<dbReference type="PROSITE" id="PS51215">
    <property type="entry name" value="AWS"/>
    <property type="match status" value="1"/>
</dbReference>
<evidence type="ECO:0000313" key="25">
    <source>
        <dbReference type="Ensembl" id="ENSEBUP00000014240.1"/>
    </source>
</evidence>
<feature type="region of interest" description="Disordered" evidence="19">
    <location>
        <begin position="1660"/>
        <end position="1701"/>
    </location>
</feature>
<feature type="region of interest" description="Disordered" evidence="19">
    <location>
        <begin position="101"/>
        <end position="169"/>
    </location>
</feature>
<evidence type="ECO:0000256" key="2">
    <source>
        <dbReference type="ARBA" id="ARBA00004286"/>
    </source>
</evidence>
<keyword evidence="6" id="KW-0808">Transferase</keyword>
<dbReference type="InterPro" id="IPR036427">
    <property type="entry name" value="Bromodomain-like_sf"/>
</dbReference>
<feature type="compositionally biased region" description="Polar residues" evidence="19">
    <location>
        <begin position="688"/>
        <end position="697"/>
    </location>
</feature>
<dbReference type="InterPro" id="IPR043319">
    <property type="entry name" value="PHD_ASH1L"/>
</dbReference>
<feature type="domain" description="SET" evidence="21">
    <location>
        <begin position="1503"/>
        <end position="1619"/>
    </location>
</feature>
<feature type="compositionally biased region" description="Basic and acidic residues" evidence="19">
    <location>
        <begin position="34"/>
        <end position="44"/>
    </location>
</feature>
<feature type="compositionally biased region" description="Basic residues" evidence="19">
    <location>
        <begin position="1052"/>
        <end position="1063"/>
    </location>
</feature>
<dbReference type="CDD" id="cd19174">
    <property type="entry name" value="SET_ASH1L"/>
    <property type="match status" value="1"/>
</dbReference>
<dbReference type="PROSITE" id="PS50868">
    <property type="entry name" value="POST_SET"/>
    <property type="match status" value="1"/>
</dbReference>
<dbReference type="OMA" id="THKILHE"/>
<sequence>MERGVRSPPEDATQLGIAHGTSCPRSPRAAEVGRAPEAHAEGARLTDPPNVLPPTVARGNSADALGALRLKLHAAKRTKKPPKSLENFICRPAIKLTIKPAGRTSEKEAYKEGSSRKKKNCEKTQVAVSSVRPEISQEETRNCAEAEPRTAEHKSVNKPPERRCDQNGSSCLGRLSPNNSLSSKLQCTDMTRHSPISRSNVSRIENGVTMHGGKTGKRKLSLSRYEYDDRFGDSFGSESVIDIHPCQIIDLDGQSRASPEPHAIRKEGCGWEATLDKIADRPLVATTASPKHLENGGSDLPPLHPILEANCAQDSRESSPGPPRLLKEGFDSDADLPGHSDSDDGEGRSRTSEKDKFAVMKAKFAPKRSYVTSRSRPTCMPTLHAEPTGQYSKEKAFGEIALTADSWMVYQSRANKGAGHLKRLNKFGRPMHGFSQGPGSAVSLKLKDMSHRALPNTGLARPSTFQQTSPVGSAAAACTKRTAESGRVRNHDVSQKRLQITATAAKAVKWSAMRPNAFPALKRKRGRPRKVCERDIDLRTIYRDHDVSNDQGQCSPEDPTHATFADNVKRNKQADSFLKGAVTELGVGRPNVFPKLLDKKFIKSLNKMKMLKRKKILKQILLSGSTRGEARFGLPAAKLSVALGLKARQQINVSKRGTIYVGKKRGRKPKAEAQLLMRSAFADFEPAATNSKPCTGRSSSNGNQSPLSSEASFAEPPPPSSASRTSTFVPTKAARKSAVRPASPGTQAVSDVPPLLKEATPSPASEAHSDETIPSDSGIGTDNNSTSDRGEKPPNGFRRRRPCFENIASETTSPPPFLPLLSSTRTPEKVHRGKRRIHGLGDAFLYEKLKKQRRKRKLKKLLQRHGGAARSDPGFITRLEDVTNGLADLRITHRSRQPFSMRDALPSMFRLGFGPFFPLPAAFASTLDPSLFSQHTSGSQSFPGKRRDRPSKSTTLPFIPGVGFVPHAPRYYSSYGVPYISPSLTTAGTMGLGYYGQYPPTIYPPPPIPPPAHPALSARLGAFGFPVGTSLLMVDSPLAFHGKAPMPGHDAVKRKHKRRHRQRHDCSSSPRARSRIGSPSCGSDSNGGRMSSRTRNRRHSEGGKKESDNGACDSKHVTRAARVMELATADTGNEGNSANKNEIDNYEAGQQQQQPKRLLTNERSPLGKRGLADSLARILRAKRRQRRLRTLHTRPRRAPLAAYKQQNGDSCNASDAKMGPDHKSVERESRTDLLTKPNQRVISDPVCAAIESVVLGAAREAGRKEEEAEGVARRTLKRLCPIDASSGDEGKDTLDTVTLCEQIISQSETSSGQRFDGSGGAPGSVDMEMALETSGLAPVGKKKAHRPPKKKYYTAGLFSDTYKDITVKRRLSLSKKVKLKYVPGEYEHGLLPPPMHAGKYLRQKRSDFQLPYDILWQWKHNRLYKKPDVPLYKKIRSCVLVDVKPLSGCEPTMCNCKIPIGPDEKGCTEECLNRMIFAECLASTCPCADCCSNQRIQRHEWVQCLERFRTQGKGWGIRTKEALREGQFIIEYLGEVVSENEFRNRMIEQYQNHNDHYCLNLDSGMVIDSYRMGNEARFVNHSCQPNCEMQKWSVNGVYRIGLFALKSILAGVELTYDYNFHAFNVEKQQTCLCGSENCRRIIGGRSQRLNVATLNQSLKKQGCPKHKRKSKHRLQKQKGHNTSETGSQGCSPHKPPQPIHMKHMSNRERNFVLKHQVFLVRNWACIYQRREEVAGQRKDGVQGHTLSPYSRWNGIARDDGHIKSDVFMTQFAALQTARSVRTRRLAAAEGNTEVARTARLAQVFMDIYKMITTQKDGTGHLLSSPLLNLPSRKKCLEYYEKITDPLDLITVEKQMLMGFYRTVESFDADVLKVFRNADVSLKFANRDSCLGLVQSPKNILWTVRDTNIVFLIKLCCLVTQKFHGRKSSVGRAVCRLRKVYYSARHEAQPHLEEIVGETGSEADGSEVSTGGAERSDPGDSGDDIIRCICGLYKDEGLMIQCEKCLVWQHCDCMGLMSDVEHYLCEECEPRPLEREVPMVPQPAYAQPNCIYYLCLLRDDLLLKQGDCVYLVRDDSQRRAPDGQLVRQSYRLLSHVSPDKLDIFRIEKLWKNDKGDRFAFGHHYLRPHETHHAPSRRFYHNELFRVPLYEIIALEAVVGTCCVMDLYTFCKGRPKGVKEQDVYICDYRLDRSAHLFYKIHKNHYPICTKPYAFDHFEKRLAPKRNFLPHHVPEKYKRNSGRSKWKRNRPRLPKGKETEKEGGHIQHDDAPTAGHVPHQCESNERMLIPTSPIDTPTCTDSRDPEPRQEEVMAISAEDRRARQKERLNDILLALLAKCPSRNAIDVTYMLDEGPGRKLRKHCHPTCDAFALK</sequence>
<feature type="compositionally biased region" description="Polar residues" evidence="19">
    <location>
        <begin position="1680"/>
        <end position="1690"/>
    </location>
</feature>
<evidence type="ECO:0000256" key="9">
    <source>
        <dbReference type="ARBA" id="ARBA00022737"/>
    </source>
</evidence>
<keyword evidence="4" id="KW-0597">Phosphoprotein</keyword>
<evidence type="ECO:0000256" key="18">
    <source>
        <dbReference type="PROSITE-ProRule" id="PRU00035"/>
    </source>
</evidence>
<evidence type="ECO:0000256" key="6">
    <source>
        <dbReference type="ARBA" id="ARBA00022679"/>
    </source>
</evidence>
<feature type="compositionally biased region" description="Basic and acidic residues" evidence="19">
    <location>
        <begin position="1218"/>
        <end position="1230"/>
    </location>
</feature>
<evidence type="ECO:0000256" key="7">
    <source>
        <dbReference type="ARBA" id="ARBA00022691"/>
    </source>
</evidence>
<dbReference type="PROSITE" id="PS51038">
    <property type="entry name" value="BAH"/>
    <property type="match status" value="1"/>
</dbReference>
<feature type="region of interest" description="Disordered" evidence="19">
    <location>
        <begin position="312"/>
        <end position="356"/>
    </location>
</feature>
<evidence type="ECO:0000256" key="4">
    <source>
        <dbReference type="ARBA" id="ARBA00022553"/>
    </source>
</evidence>
<dbReference type="SMART" id="SM00317">
    <property type="entry name" value="SET"/>
    <property type="match status" value="1"/>
</dbReference>
<dbReference type="Gene3D" id="1.20.920.10">
    <property type="entry name" value="Bromodomain-like"/>
    <property type="match status" value="1"/>
</dbReference>
<dbReference type="GeneTree" id="ENSGT00940000156698"/>
<evidence type="ECO:0000259" key="23">
    <source>
        <dbReference type="PROSITE" id="PS51038"/>
    </source>
</evidence>
<protein>
    <submittedName>
        <fullName evidence="25">Ash1 (absent, small, or homeotic)-like (Drosophila)</fullName>
    </submittedName>
</protein>
<dbReference type="PANTHER" id="PTHR46147:SF1">
    <property type="entry name" value="HISTONE-LYSINE N-METHYLTRANSFERASE ASH1L"/>
    <property type="match status" value="1"/>
</dbReference>
<dbReference type="InterPro" id="IPR001214">
    <property type="entry name" value="SET_dom"/>
</dbReference>
<dbReference type="InterPro" id="IPR003616">
    <property type="entry name" value="Post-SET_dom"/>
</dbReference>
<dbReference type="InterPro" id="IPR043151">
    <property type="entry name" value="BAH_sf"/>
</dbReference>
<feature type="compositionally biased region" description="Polar residues" evidence="19">
    <location>
        <begin position="772"/>
        <end position="787"/>
    </location>
</feature>
<dbReference type="FunFam" id="2.30.30.490:FF:000056">
    <property type="entry name" value="Ash1 (absent, small, or homeotic)-like"/>
    <property type="match status" value="1"/>
</dbReference>
<keyword evidence="13" id="KW-0805">Transcription regulation</keyword>
<feature type="compositionally biased region" description="Basic residues" evidence="19">
    <location>
        <begin position="1662"/>
        <end position="1679"/>
    </location>
</feature>
<keyword evidence="15" id="KW-0010">Activator</keyword>
<evidence type="ECO:0000259" key="24">
    <source>
        <dbReference type="PROSITE" id="PS51215"/>
    </source>
</evidence>
<keyword evidence="26" id="KW-1185">Reference proteome</keyword>
<feature type="compositionally biased region" description="Basic and acidic residues" evidence="19">
    <location>
        <begin position="1099"/>
        <end position="1115"/>
    </location>
</feature>
<feature type="domain" description="BAH" evidence="23">
    <location>
        <begin position="2060"/>
        <end position="2199"/>
    </location>
</feature>
<dbReference type="InterPro" id="IPR001487">
    <property type="entry name" value="Bromodomain"/>
</dbReference>
<feature type="region of interest" description="Disordered" evidence="19">
    <location>
        <begin position="1952"/>
        <end position="1978"/>
    </location>
</feature>
<keyword evidence="9" id="KW-0677">Repeat</keyword>
<accession>A0A8C4QFK0</accession>
<keyword evidence="5" id="KW-0489">Methyltransferase</keyword>
<feature type="domain" description="AWS" evidence="24">
    <location>
        <begin position="1449"/>
        <end position="1500"/>
    </location>
</feature>
<evidence type="ECO:0000256" key="19">
    <source>
        <dbReference type="SAM" id="MobiDB-lite"/>
    </source>
</evidence>
<evidence type="ECO:0000256" key="12">
    <source>
        <dbReference type="ARBA" id="ARBA00022853"/>
    </source>
</evidence>
<evidence type="ECO:0000259" key="21">
    <source>
        <dbReference type="PROSITE" id="PS50280"/>
    </source>
</evidence>
<dbReference type="PROSITE" id="PS01359">
    <property type="entry name" value="ZF_PHD_1"/>
    <property type="match status" value="1"/>
</dbReference>
<dbReference type="InterPro" id="IPR013083">
    <property type="entry name" value="Znf_RING/FYVE/PHD"/>
</dbReference>
<feature type="region of interest" description="Disordered" evidence="19">
    <location>
        <begin position="934"/>
        <end position="954"/>
    </location>
</feature>
<keyword evidence="17" id="KW-0539">Nucleus</keyword>
<feature type="compositionally biased region" description="Basic and acidic residues" evidence="19">
    <location>
        <begin position="325"/>
        <end position="356"/>
    </location>
</feature>
<keyword evidence="3" id="KW-0158">Chromosome</keyword>
<keyword evidence="12" id="KW-0156">Chromatin regulator</keyword>
<dbReference type="Pfam" id="PF17907">
    <property type="entry name" value="AWS"/>
    <property type="match status" value="1"/>
</dbReference>
<feature type="region of interest" description="Disordered" evidence="19">
    <location>
        <begin position="1"/>
        <end position="58"/>
    </location>
</feature>
<keyword evidence="10" id="KW-0863">Zinc-finger</keyword>
<reference evidence="25" key="1">
    <citation type="submission" date="2025-08" db="UniProtKB">
        <authorList>
            <consortium name="Ensembl"/>
        </authorList>
    </citation>
    <scope>IDENTIFICATION</scope>
</reference>
<evidence type="ECO:0000256" key="14">
    <source>
        <dbReference type="ARBA" id="ARBA00023117"/>
    </source>
</evidence>
<feature type="compositionally biased region" description="Basic and acidic residues" evidence="19">
    <location>
        <begin position="104"/>
        <end position="115"/>
    </location>
</feature>
<feature type="compositionally biased region" description="Low complexity" evidence="19">
    <location>
        <begin position="698"/>
        <end position="714"/>
    </location>
</feature>
<feature type="region of interest" description="Disordered" evidence="19">
    <location>
        <begin position="687"/>
        <end position="833"/>
    </location>
</feature>
<dbReference type="GO" id="GO:0003682">
    <property type="term" value="F:chromatin binding"/>
    <property type="evidence" value="ECO:0007669"/>
    <property type="project" value="InterPro"/>
</dbReference>
<dbReference type="GO" id="GO:0032259">
    <property type="term" value="P:methylation"/>
    <property type="evidence" value="ECO:0007669"/>
    <property type="project" value="UniProtKB-KW"/>
</dbReference>
<dbReference type="Gene3D" id="3.30.40.10">
    <property type="entry name" value="Zinc/RING finger domain, C3HC4 (zinc finger)"/>
    <property type="match status" value="1"/>
</dbReference>
<dbReference type="InterPro" id="IPR006560">
    <property type="entry name" value="AWS_dom"/>
</dbReference>
<dbReference type="Proteomes" id="UP000694388">
    <property type="component" value="Unplaced"/>
</dbReference>
<evidence type="ECO:0000256" key="17">
    <source>
        <dbReference type="ARBA" id="ARBA00023242"/>
    </source>
</evidence>
<evidence type="ECO:0000259" key="22">
    <source>
        <dbReference type="PROSITE" id="PS50868"/>
    </source>
</evidence>
<dbReference type="GO" id="GO:0042800">
    <property type="term" value="F:histone H3K4 methyltransferase activity"/>
    <property type="evidence" value="ECO:0007669"/>
    <property type="project" value="TreeGrafter"/>
</dbReference>
<name>A0A8C4QFK0_EPTBU</name>
<organism evidence="25 26">
    <name type="scientific">Eptatretus burgeri</name>
    <name type="common">Inshore hagfish</name>
    <dbReference type="NCBI Taxonomy" id="7764"/>
    <lineage>
        <taxon>Eukaryota</taxon>
        <taxon>Metazoa</taxon>
        <taxon>Chordata</taxon>
        <taxon>Craniata</taxon>
        <taxon>Vertebrata</taxon>
        <taxon>Cyclostomata</taxon>
        <taxon>Myxini</taxon>
        <taxon>Myxiniformes</taxon>
        <taxon>Myxinidae</taxon>
        <taxon>Eptatretinae</taxon>
        <taxon>Eptatretus</taxon>
    </lineage>
</organism>
<keyword evidence="11" id="KW-0862">Zinc</keyword>
<dbReference type="InterPro" id="IPR001025">
    <property type="entry name" value="BAH_dom"/>
</dbReference>
<dbReference type="SMART" id="SM00297">
    <property type="entry name" value="BROMO"/>
    <property type="match status" value="1"/>
</dbReference>
<dbReference type="Pfam" id="PF01426">
    <property type="entry name" value="BAH"/>
    <property type="match status" value="1"/>
</dbReference>
<feature type="domain" description="Bromo" evidence="20">
    <location>
        <begin position="1818"/>
        <end position="1877"/>
    </location>
</feature>
<dbReference type="Ensembl" id="ENSEBUT00000014816.1">
    <property type="protein sequence ID" value="ENSEBUP00000014240.1"/>
    <property type="gene ID" value="ENSEBUG00000008971.1"/>
</dbReference>
<feature type="region of interest" description="Disordered" evidence="19">
    <location>
        <begin position="1042"/>
        <end position="1115"/>
    </location>
</feature>
<feature type="compositionally biased region" description="Basic and acidic residues" evidence="19">
    <location>
        <begin position="2252"/>
        <end position="2268"/>
    </location>
</feature>
<dbReference type="InterPro" id="IPR011011">
    <property type="entry name" value="Znf_FYVE_PHD"/>
</dbReference>
<comment type="subcellular location">
    <subcellularLocation>
        <location evidence="2">Chromosome</location>
    </subcellularLocation>
    <subcellularLocation>
        <location evidence="1">Nucleus</location>
    </subcellularLocation>
</comment>
<feature type="region of interest" description="Disordered" evidence="19">
    <location>
        <begin position="2227"/>
        <end position="2278"/>
    </location>
</feature>
<feature type="region of interest" description="Disordered" evidence="19">
    <location>
        <begin position="1147"/>
        <end position="1174"/>
    </location>
</feature>
<feature type="compositionally biased region" description="Polar residues" evidence="19">
    <location>
        <begin position="1204"/>
        <end position="1213"/>
    </location>
</feature>
<evidence type="ECO:0000256" key="16">
    <source>
        <dbReference type="ARBA" id="ARBA00023163"/>
    </source>
</evidence>
<dbReference type="FunFam" id="3.30.40.10:FF:000113">
    <property type="entry name" value="Histone-lysine N-methyltransferase"/>
    <property type="match status" value="1"/>
</dbReference>
<feature type="compositionally biased region" description="Basic residues" evidence="19">
    <location>
        <begin position="2236"/>
        <end position="2251"/>
    </location>
</feature>
<dbReference type="SMART" id="SM00439">
    <property type="entry name" value="BAH"/>
    <property type="match status" value="1"/>
</dbReference>
<dbReference type="SMART" id="SM00570">
    <property type="entry name" value="AWS"/>
    <property type="match status" value="1"/>
</dbReference>
<keyword evidence="14 18" id="KW-0103">Bromodomain</keyword>
<evidence type="ECO:0000313" key="26">
    <source>
        <dbReference type="Proteomes" id="UP000694388"/>
    </source>
</evidence>
<keyword evidence="16" id="KW-0804">Transcription</keyword>
<evidence type="ECO:0000256" key="10">
    <source>
        <dbReference type="ARBA" id="ARBA00022771"/>
    </source>
</evidence>
<dbReference type="CDD" id="cd04717">
    <property type="entry name" value="BAH_polybromo"/>
    <property type="match status" value="1"/>
</dbReference>
<dbReference type="Pfam" id="PF20826">
    <property type="entry name" value="PHD_5"/>
    <property type="match status" value="1"/>
</dbReference>
<dbReference type="PANTHER" id="PTHR46147">
    <property type="entry name" value="HISTONE-LYSINE N-METHYLTRANSFERASE ASH1"/>
    <property type="match status" value="1"/>
</dbReference>
<dbReference type="SUPFAM" id="SSF47370">
    <property type="entry name" value="Bromodomain"/>
    <property type="match status" value="1"/>
</dbReference>
<evidence type="ECO:0000256" key="1">
    <source>
        <dbReference type="ARBA" id="ARBA00004123"/>
    </source>
</evidence>
<feature type="compositionally biased region" description="Basic and acidic residues" evidence="19">
    <location>
        <begin position="138"/>
        <end position="165"/>
    </location>
</feature>
<dbReference type="SMART" id="SM00508">
    <property type="entry name" value="PostSET"/>
    <property type="match status" value="1"/>
</dbReference>
<dbReference type="InterPro" id="IPR019786">
    <property type="entry name" value="Zinc_finger_PHD-type_CS"/>
</dbReference>
<reference evidence="25" key="2">
    <citation type="submission" date="2025-09" db="UniProtKB">
        <authorList>
            <consortium name="Ensembl"/>
        </authorList>
    </citation>
    <scope>IDENTIFICATION</scope>
</reference>
<dbReference type="FunFam" id="2.170.270.10:FF:000011">
    <property type="entry name" value="Histone-lysine N-methyltransferase"/>
    <property type="match status" value="1"/>
</dbReference>